<reference evidence="2 3" key="1">
    <citation type="submission" date="2018-08" db="EMBL/GenBank/DDBJ databases">
        <title>A genome reference for cultivated species of the human gut microbiota.</title>
        <authorList>
            <person name="Zou Y."/>
            <person name="Xue W."/>
            <person name="Luo G."/>
        </authorList>
    </citation>
    <scope>NUCLEOTIDE SEQUENCE [LARGE SCALE GENOMIC DNA]</scope>
    <source>
        <strain evidence="2 3">TF11-7</strain>
    </source>
</reference>
<name>A0A3E4LVM6_9FIRM</name>
<accession>A0A3E4LVM6</accession>
<evidence type="ECO:0000313" key="2">
    <source>
        <dbReference type="EMBL" id="RGK41335.1"/>
    </source>
</evidence>
<protein>
    <submittedName>
        <fullName evidence="2">Alpha/beta fold hydrolase</fullName>
    </submittedName>
</protein>
<gene>
    <name evidence="2" type="ORF">DXD17_04710</name>
</gene>
<dbReference type="Proteomes" id="UP000260793">
    <property type="component" value="Unassembled WGS sequence"/>
</dbReference>
<dbReference type="AlphaFoldDB" id="A0A3E4LVM6"/>
<sequence length="308" mass="35556">MRDEFYFPSKDGNTEIHTIEWKPVGEVKAVVQLCHGMVEYIKRYDEFAEFLCSHGYYVVGNDHLGHGKSVQSKSEYGFFNEKYANACLIGDMHTLRQRTAKKYPDVPYFMLGHSMGSSLLRQYVQMYGNGLAGAIFMGVVADKPYHTLVSGRRLCRFMAAFRGWHYRSRLIDRMAVGAFNKKYKHPQTRADWVTSDPQRLEEYVSDPLCSFMFTVNAYYGMFTGMLAMEKKESIYMIPKSLPILFTAGADDPVGNFGKGVRKVYEIYQAAGIQDVSLRLYAGDRHELLNETDREQVFSDLLEWMEERR</sequence>
<dbReference type="InterPro" id="IPR022742">
    <property type="entry name" value="Hydrolase_4"/>
</dbReference>
<dbReference type="Gene3D" id="3.40.50.1820">
    <property type="entry name" value="alpha/beta hydrolase"/>
    <property type="match status" value="1"/>
</dbReference>
<evidence type="ECO:0000313" key="3">
    <source>
        <dbReference type="Proteomes" id="UP000260793"/>
    </source>
</evidence>
<keyword evidence="2" id="KW-0378">Hydrolase</keyword>
<evidence type="ECO:0000259" key="1">
    <source>
        <dbReference type="Pfam" id="PF12146"/>
    </source>
</evidence>
<dbReference type="RefSeq" id="WP_117687870.1">
    <property type="nucleotide sequence ID" value="NZ_CATYQD010000008.1"/>
</dbReference>
<organism evidence="2 3">
    <name type="scientific">[Ruminococcus] lactaris</name>
    <dbReference type="NCBI Taxonomy" id="46228"/>
    <lineage>
        <taxon>Bacteria</taxon>
        <taxon>Bacillati</taxon>
        <taxon>Bacillota</taxon>
        <taxon>Clostridia</taxon>
        <taxon>Lachnospirales</taxon>
        <taxon>Lachnospiraceae</taxon>
        <taxon>Mediterraneibacter</taxon>
    </lineage>
</organism>
<dbReference type="GO" id="GO:0016787">
    <property type="term" value="F:hydrolase activity"/>
    <property type="evidence" value="ECO:0007669"/>
    <property type="project" value="UniProtKB-KW"/>
</dbReference>
<proteinExistence type="predicted"/>
<dbReference type="SUPFAM" id="SSF53474">
    <property type="entry name" value="alpha/beta-Hydrolases"/>
    <property type="match status" value="1"/>
</dbReference>
<dbReference type="Pfam" id="PF12146">
    <property type="entry name" value="Hydrolase_4"/>
    <property type="match status" value="1"/>
</dbReference>
<dbReference type="InterPro" id="IPR051044">
    <property type="entry name" value="MAG_DAG_Lipase"/>
</dbReference>
<dbReference type="PANTHER" id="PTHR11614">
    <property type="entry name" value="PHOSPHOLIPASE-RELATED"/>
    <property type="match status" value="1"/>
</dbReference>
<dbReference type="InterPro" id="IPR029058">
    <property type="entry name" value="AB_hydrolase_fold"/>
</dbReference>
<comment type="caution">
    <text evidence="2">The sequence shown here is derived from an EMBL/GenBank/DDBJ whole genome shotgun (WGS) entry which is preliminary data.</text>
</comment>
<feature type="domain" description="Serine aminopeptidase S33" evidence="1">
    <location>
        <begin position="26"/>
        <end position="292"/>
    </location>
</feature>
<dbReference type="EMBL" id="QSQN01000009">
    <property type="protein sequence ID" value="RGK41335.1"/>
    <property type="molecule type" value="Genomic_DNA"/>
</dbReference>